<dbReference type="InterPro" id="IPR002464">
    <property type="entry name" value="DNA/RNA_helicase_DEAH_CS"/>
</dbReference>
<evidence type="ECO:0000259" key="7">
    <source>
        <dbReference type="PROSITE" id="PS51192"/>
    </source>
</evidence>
<dbReference type="GO" id="GO:0043138">
    <property type="term" value="F:3'-5' DNA helicase activity"/>
    <property type="evidence" value="ECO:0007669"/>
    <property type="project" value="TreeGrafter"/>
</dbReference>
<evidence type="ECO:0000256" key="3">
    <source>
        <dbReference type="ARBA" id="ARBA00023125"/>
    </source>
</evidence>
<dbReference type="EMBL" id="ML011747">
    <property type="protein sequence ID" value="RKO95441.1"/>
    <property type="molecule type" value="Genomic_DNA"/>
</dbReference>
<comment type="similarity">
    <text evidence="1">Belongs to the helicase family. RecQ subfamily.</text>
</comment>
<feature type="domain" description="Helicase ATP-binding" evidence="7">
    <location>
        <begin position="111"/>
        <end position="235"/>
    </location>
</feature>
<dbReference type="PROSITE" id="PS51192">
    <property type="entry name" value="HELICASE_ATP_BIND_1"/>
    <property type="match status" value="1"/>
</dbReference>
<accession>A0A4P9WQK7</accession>
<evidence type="ECO:0000256" key="5">
    <source>
        <dbReference type="ARBA" id="ARBA00023242"/>
    </source>
</evidence>
<dbReference type="GO" id="GO:0005737">
    <property type="term" value="C:cytoplasm"/>
    <property type="evidence" value="ECO:0007669"/>
    <property type="project" value="TreeGrafter"/>
</dbReference>
<reference evidence="9" key="1">
    <citation type="journal article" date="2018" name="Nat. Microbiol.">
        <title>Leveraging single-cell genomics to expand the fungal tree of life.</title>
        <authorList>
            <person name="Ahrendt S.R."/>
            <person name="Quandt C.A."/>
            <person name="Ciobanu D."/>
            <person name="Clum A."/>
            <person name="Salamov A."/>
            <person name="Andreopoulos B."/>
            <person name="Cheng J.F."/>
            <person name="Woyke T."/>
            <person name="Pelin A."/>
            <person name="Henrissat B."/>
            <person name="Reynolds N.K."/>
            <person name="Benny G.L."/>
            <person name="Smith M.E."/>
            <person name="James T.Y."/>
            <person name="Grigoriev I.V."/>
        </authorList>
    </citation>
    <scope>NUCLEOTIDE SEQUENCE [LARGE SCALE GENOMIC DNA]</scope>
    <source>
        <strain evidence="9">ATCC 52028</strain>
    </source>
</reference>
<dbReference type="PANTHER" id="PTHR13710:SF153">
    <property type="entry name" value="RECQ-LIKE DNA HELICASE BLM"/>
    <property type="match status" value="1"/>
</dbReference>
<dbReference type="InterPro" id="IPR014001">
    <property type="entry name" value="Helicase_ATP-bd"/>
</dbReference>
<protein>
    <submittedName>
        <fullName evidence="8">P-loop containing nucleoside triphosphate hydrolase protein</fullName>
    </submittedName>
</protein>
<dbReference type="InterPro" id="IPR027417">
    <property type="entry name" value="P-loop_NTPase"/>
</dbReference>
<dbReference type="PROSITE" id="PS00690">
    <property type="entry name" value="DEAH_ATP_HELICASE"/>
    <property type="match status" value="1"/>
</dbReference>
<dbReference type="Proteomes" id="UP000268535">
    <property type="component" value="Unassembled WGS sequence"/>
</dbReference>
<dbReference type="SUPFAM" id="SSF52540">
    <property type="entry name" value="P-loop containing nucleoside triphosphate hydrolases"/>
    <property type="match status" value="1"/>
</dbReference>
<dbReference type="PANTHER" id="PTHR13710">
    <property type="entry name" value="DNA HELICASE RECQ FAMILY MEMBER"/>
    <property type="match status" value="1"/>
</dbReference>
<feature type="non-terminal residue" evidence="8">
    <location>
        <position position="235"/>
    </location>
</feature>
<dbReference type="InterPro" id="IPR011545">
    <property type="entry name" value="DEAD/DEAH_box_helicase_dom"/>
</dbReference>
<name>A0A4P9WQK7_9FUNG</name>
<gene>
    <name evidence="8" type="ORF">CAUPRSCDRAFT_12863</name>
</gene>
<dbReference type="Gene3D" id="3.40.50.300">
    <property type="entry name" value="P-loop containing nucleotide triphosphate hydrolases"/>
    <property type="match status" value="1"/>
</dbReference>
<dbReference type="GO" id="GO:0005634">
    <property type="term" value="C:nucleus"/>
    <property type="evidence" value="ECO:0007669"/>
    <property type="project" value="TreeGrafter"/>
</dbReference>
<keyword evidence="5" id="KW-0539">Nucleus</keyword>
<evidence type="ECO:0000256" key="2">
    <source>
        <dbReference type="ARBA" id="ARBA00022801"/>
    </source>
</evidence>
<evidence type="ECO:0000256" key="6">
    <source>
        <dbReference type="SAM" id="MobiDB-lite"/>
    </source>
</evidence>
<evidence type="ECO:0000313" key="8">
    <source>
        <dbReference type="EMBL" id="RKO95441.1"/>
    </source>
</evidence>
<feature type="region of interest" description="Disordered" evidence="6">
    <location>
        <begin position="1"/>
        <end position="76"/>
    </location>
</feature>
<keyword evidence="3" id="KW-0238">DNA-binding</keyword>
<sequence>MSVPYVDNPNSSHSNGQGSTDSYHSPQAPEPVMPLPSQMDMAFNRGPPKRQSLHPQLAASQMTQGSNDATRSSSEAVRYSHQDFPWSKDVRKALSQVFKLKEFRQNQLEAINAALDGRDVFVLMPTGGGKSLCYQLPAVMPRRGITIVISPLLSLMTDQVQHLMNLGVPTLMLNSNCDERQRRFIWNELERADVMAKLLYVTPEMMGKSARFRDTLQRLHQRGQLARFVIDEAHC</sequence>
<dbReference type="GO" id="GO:0003677">
    <property type="term" value="F:DNA binding"/>
    <property type="evidence" value="ECO:0007669"/>
    <property type="project" value="UniProtKB-KW"/>
</dbReference>
<keyword evidence="2 8" id="KW-0378">Hydrolase</keyword>
<evidence type="ECO:0000313" key="9">
    <source>
        <dbReference type="Proteomes" id="UP000268535"/>
    </source>
</evidence>
<feature type="compositionally biased region" description="Polar residues" evidence="6">
    <location>
        <begin position="58"/>
        <end position="75"/>
    </location>
</feature>
<evidence type="ECO:0000256" key="4">
    <source>
        <dbReference type="ARBA" id="ARBA00023235"/>
    </source>
</evidence>
<dbReference type="Pfam" id="PF00270">
    <property type="entry name" value="DEAD"/>
    <property type="match status" value="1"/>
</dbReference>
<dbReference type="GO" id="GO:0000724">
    <property type="term" value="P:double-strand break repair via homologous recombination"/>
    <property type="evidence" value="ECO:0007669"/>
    <property type="project" value="TreeGrafter"/>
</dbReference>
<dbReference type="AlphaFoldDB" id="A0A4P9WQK7"/>
<dbReference type="GO" id="GO:0009378">
    <property type="term" value="F:four-way junction helicase activity"/>
    <property type="evidence" value="ECO:0007669"/>
    <property type="project" value="TreeGrafter"/>
</dbReference>
<feature type="compositionally biased region" description="Polar residues" evidence="6">
    <location>
        <begin position="8"/>
        <end position="25"/>
    </location>
</feature>
<dbReference type="GO" id="GO:0016787">
    <property type="term" value="F:hydrolase activity"/>
    <property type="evidence" value="ECO:0007669"/>
    <property type="project" value="UniProtKB-KW"/>
</dbReference>
<evidence type="ECO:0000256" key="1">
    <source>
        <dbReference type="ARBA" id="ARBA00005446"/>
    </source>
</evidence>
<organism evidence="8 9">
    <name type="scientific">Caulochytrium protostelioides</name>
    <dbReference type="NCBI Taxonomy" id="1555241"/>
    <lineage>
        <taxon>Eukaryota</taxon>
        <taxon>Fungi</taxon>
        <taxon>Fungi incertae sedis</taxon>
        <taxon>Chytridiomycota</taxon>
        <taxon>Chytridiomycota incertae sedis</taxon>
        <taxon>Chytridiomycetes</taxon>
        <taxon>Caulochytriales</taxon>
        <taxon>Caulochytriaceae</taxon>
        <taxon>Caulochytrium</taxon>
    </lineage>
</organism>
<proteinExistence type="inferred from homology"/>
<keyword evidence="4" id="KW-0413">Isomerase</keyword>
<dbReference type="GO" id="GO:0005694">
    <property type="term" value="C:chromosome"/>
    <property type="evidence" value="ECO:0007669"/>
    <property type="project" value="TreeGrafter"/>
</dbReference>
<dbReference type="GO" id="GO:0005524">
    <property type="term" value="F:ATP binding"/>
    <property type="evidence" value="ECO:0007669"/>
    <property type="project" value="InterPro"/>
</dbReference>